<dbReference type="GO" id="GO:0016197">
    <property type="term" value="P:endosomal transport"/>
    <property type="evidence" value="ECO:0007669"/>
    <property type="project" value="InterPro"/>
</dbReference>
<organism evidence="6 9">
    <name type="scientific">Ogataea haglerorum</name>
    <dbReference type="NCBI Taxonomy" id="1937702"/>
    <lineage>
        <taxon>Eukaryota</taxon>
        <taxon>Fungi</taxon>
        <taxon>Dikarya</taxon>
        <taxon>Ascomycota</taxon>
        <taxon>Saccharomycotina</taxon>
        <taxon>Pichiomycetes</taxon>
        <taxon>Pichiales</taxon>
        <taxon>Pichiaceae</taxon>
        <taxon>Ogataea</taxon>
    </lineage>
</organism>
<keyword evidence="4" id="KW-0564">Palmitate</keyword>
<dbReference type="GO" id="GO:0071230">
    <property type="term" value="P:cellular response to amino acid stimulus"/>
    <property type="evidence" value="ECO:0007669"/>
    <property type="project" value="InterPro"/>
</dbReference>
<keyword evidence="5" id="KW-0449">Lipoprotein</keyword>
<evidence type="ECO:0000313" key="8">
    <source>
        <dbReference type="Proteomes" id="UP000697297"/>
    </source>
</evidence>
<comment type="subcellular location">
    <subcellularLocation>
        <location evidence="1">Endomembrane system</location>
    </subcellularLocation>
</comment>
<dbReference type="EMBL" id="JAHLUN010000001">
    <property type="protein sequence ID" value="KAG7768929.1"/>
    <property type="molecule type" value="Genomic_DNA"/>
</dbReference>
<dbReference type="AlphaFoldDB" id="A0AAN6D9W1"/>
<evidence type="ECO:0000256" key="5">
    <source>
        <dbReference type="ARBA" id="ARBA00023288"/>
    </source>
</evidence>
<dbReference type="Proteomes" id="UP000697297">
    <property type="component" value="Unassembled WGS sequence"/>
</dbReference>
<dbReference type="GO" id="GO:0031902">
    <property type="term" value="C:late endosome membrane"/>
    <property type="evidence" value="ECO:0007669"/>
    <property type="project" value="InterPro"/>
</dbReference>
<gene>
    <name evidence="6" type="ORF">KL933_000215</name>
    <name evidence="7" type="ORF">KL946_000212</name>
</gene>
<evidence type="ECO:0000313" key="6">
    <source>
        <dbReference type="EMBL" id="KAG7730420.1"/>
    </source>
</evidence>
<evidence type="ECO:0000256" key="2">
    <source>
        <dbReference type="ARBA" id="ARBA00022707"/>
    </source>
</evidence>
<dbReference type="GO" id="GO:0071986">
    <property type="term" value="C:Ragulator complex"/>
    <property type="evidence" value="ECO:0007669"/>
    <property type="project" value="InterPro"/>
</dbReference>
<name>A0AAN6D9W1_9ASCO</name>
<reference evidence="6 8" key="1">
    <citation type="journal article" date="2021" name="G3 (Bethesda)">
        <title>Genomic diversity, chromosomal rearrangements, and interspecies hybridization in the ogataea polymorpha species complex.</title>
        <authorList>
            <person name="Hanson S.J."/>
            <person name="Cinneide E.O."/>
            <person name="Salzberg L.I."/>
            <person name="Wolfe K.H."/>
            <person name="McGowan J."/>
            <person name="Fitzpatrick D.A."/>
            <person name="Matlin K."/>
        </authorList>
    </citation>
    <scope>NUCLEOTIDE SEQUENCE</scope>
    <source>
        <strain evidence="7">81-436-3</strain>
        <strain evidence="6">83-405-1</strain>
    </source>
</reference>
<protein>
    <submittedName>
        <fullName evidence="6">Uncharacterized protein</fullName>
    </submittedName>
</protein>
<evidence type="ECO:0000313" key="9">
    <source>
        <dbReference type="Proteomes" id="UP000738402"/>
    </source>
</evidence>
<dbReference type="Proteomes" id="UP000738402">
    <property type="component" value="Unassembled WGS sequence"/>
</dbReference>
<evidence type="ECO:0000313" key="7">
    <source>
        <dbReference type="EMBL" id="KAG7768929.1"/>
    </source>
</evidence>
<dbReference type="Pfam" id="PF15454">
    <property type="entry name" value="LAMTOR"/>
    <property type="match status" value="1"/>
</dbReference>
<sequence>MGICLSCLHPPADDEFDESAPLLGENISSSAVQQQYEEQILEQRNKELNSILNSTNDHLIDLTNFLHFQSQFMLKEPVSPSLHNQASLKTVDAPMATSLASFDQNSTPQLQAIGAYDSVGARGLTQIEVLDSSEVCQEMEKELAILEEKMDVPFDRCLRFDLSNIGALKVQFD</sequence>
<dbReference type="GO" id="GO:0001919">
    <property type="term" value="P:regulation of receptor recycling"/>
    <property type="evidence" value="ECO:0007669"/>
    <property type="project" value="InterPro"/>
</dbReference>
<dbReference type="GO" id="GO:0045121">
    <property type="term" value="C:membrane raft"/>
    <property type="evidence" value="ECO:0007669"/>
    <property type="project" value="InterPro"/>
</dbReference>
<keyword evidence="2" id="KW-0519">Myristate</keyword>
<dbReference type="GO" id="GO:0043410">
    <property type="term" value="P:positive regulation of MAPK cascade"/>
    <property type="evidence" value="ECO:0007669"/>
    <property type="project" value="InterPro"/>
</dbReference>
<dbReference type="GO" id="GO:0032008">
    <property type="term" value="P:positive regulation of TOR signaling"/>
    <property type="evidence" value="ECO:0007669"/>
    <property type="project" value="InterPro"/>
</dbReference>
<evidence type="ECO:0000256" key="1">
    <source>
        <dbReference type="ARBA" id="ARBA00004308"/>
    </source>
</evidence>
<proteinExistence type="predicted"/>
<evidence type="ECO:0000256" key="3">
    <source>
        <dbReference type="ARBA" id="ARBA00023136"/>
    </source>
</evidence>
<dbReference type="InterPro" id="IPR028209">
    <property type="entry name" value="LAMTOR1/MEH1"/>
</dbReference>
<keyword evidence="8" id="KW-1185">Reference proteome</keyword>
<evidence type="ECO:0000256" key="4">
    <source>
        <dbReference type="ARBA" id="ARBA00023139"/>
    </source>
</evidence>
<accession>A0AAN6D9W1</accession>
<dbReference type="EMBL" id="JAHLUH010000001">
    <property type="protein sequence ID" value="KAG7730420.1"/>
    <property type="molecule type" value="Genomic_DNA"/>
</dbReference>
<comment type="caution">
    <text evidence="6">The sequence shown here is derived from an EMBL/GenBank/DDBJ whole genome shotgun (WGS) entry which is preliminary data.</text>
</comment>
<keyword evidence="3" id="KW-0472">Membrane</keyword>